<evidence type="ECO:0000313" key="4">
    <source>
        <dbReference type="EMBL" id="EFX74802.1"/>
    </source>
</evidence>
<dbReference type="GO" id="GO:0008010">
    <property type="term" value="F:structural constituent of chitin-based larval cuticle"/>
    <property type="evidence" value="ECO:0000318"/>
    <property type="project" value="GO_Central"/>
</dbReference>
<dbReference type="PROSITE" id="PS51155">
    <property type="entry name" value="CHIT_BIND_RR_2"/>
    <property type="match status" value="1"/>
</dbReference>
<dbReference type="EMBL" id="GL732580">
    <property type="protein sequence ID" value="EFX74802.1"/>
    <property type="molecule type" value="Genomic_DNA"/>
</dbReference>
<dbReference type="FunCoup" id="E9H0G6">
    <property type="interactions" value="142"/>
</dbReference>
<dbReference type="InterPro" id="IPR050468">
    <property type="entry name" value="Cuticle_Struct_Prot"/>
</dbReference>
<evidence type="ECO:0000256" key="1">
    <source>
        <dbReference type="ARBA" id="ARBA00022460"/>
    </source>
</evidence>
<accession>E9H0G6</accession>
<dbReference type="PhylomeDB" id="E9H0G6"/>
<reference evidence="4 5" key="1">
    <citation type="journal article" date="2011" name="Science">
        <title>The ecoresponsive genome of Daphnia pulex.</title>
        <authorList>
            <person name="Colbourne J.K."/>
            <person name="Pfrender M.E."/>
            <person name="Gilbert D."/>
            <person name="Thomas W.K."/>
            <person name="Tucker A."/>
            <person name="Oakley T.H."/>
            <person name="Tokishita S."/>
            <person name="Aerts A."/>
            <person name="Arnold G.J."/>
            <person name="Basu M.K."/>
            <person name="Bauer D.J."/>
            <person name="Caceres C.E."/>
            <person name="Carmel L."/>
            <person name="Casola C."/>
            <person name="Choi J.H."/>
            <person name="Detter J.C."/>
            <person name="Dong Q."/>
            <person name="Dusheyko S."/>
            <person name="Eads B.D."/>
            <person name="Frohlich T."/>
            <person name="Geiler-Samerotte K.A."/>
            <person name="Gerlach D."/>
            <person name="Hatcher P."/>
            <person name="Jogdeo S."/>
            <person name="Krijgsveld J."/>
            <person name="Kriventseva E.V."/>
            <person name="Kultz D."/>
            <person name="Laforsch C."/>
            <person name="Lindquist E."/>
            <person name="Lopez J."/>
            <person name="Manak J.R."/>
            <person name="Muller J."/>
            <person name="Pangilinan J."/>
            <person name="Patwardhan R.P."/>
            <person name="Pitluck S."/>
            <person name="Pritham E.J."/>
            <person name="Rechtsteiner A."/>
            <person name="Rho M."/>
            <person name="Rogozin I.B."/>
            <person name="Sakarya O."/>
            <person name="Salamov A."/>
            <person name="Schaack S."/>
            <person name="Shapiro H."/>
            <person name="Shiga Y."/>
            <person name="Skalitzky C."/>
            <person name="Smith Z."/>
            <person name="Souvorov A."/>
            <person name="Sung W."/>
            <person name="Tang Z."/>
            <person name="Tsuchiya D."/>
            <person name="Tu H."/>
            <person name="Vos H."/>
            <person name="Wang M."/>
            <person name="Wolf Y.I."/>
            <person name="Yamagata H."/>
            <person name="Yamada T."/>
            <person name="Ye Y."/>
            <person name="Shaw J.R."/>
            <person name="Andrews J."/>
            <person name="Crease T.J."/>
            <person name="Tang H."/>
            <person name="Lucas S.M."/>
            <person name="Robertson H.M."/>
            <person name="Bork P."/>
            <person name="Koonin E.V."/>
            <person name="Zdobnov E.M."/>
            <person name="Grigoriev I.V."/>
            <person name="Lynch M."/>
            <person name="Boore J.L."/>
        </authorList>
    </citation>
    <scope>NUCLEOTIDE SEQUENCE [LARGE SCALE GENOMIC DNA]</scope>
</reference>
<dbReference type="STRING" id="6669.E9H0G6"/>
<dbReference type="InterPro" id="IPR031311">
    <property type="entry name" value="CHIT_BIND_RR_consensus"/>
</dbReference>
<dbReference type="PANTHER" id="PTHR10380:SF196">
    <property type="entry name" value="CUTICULAR PROTEIN 72EA"/>
    <property type="match status" value="1"/>
</dbReference>
<gene>
    <name evidence="4" type="ORF">DAPPUDRAFT_306964</name>
</gene>
<name>E9H0G6_DAPPU</name>
<sequence length="218" mass="23675">MKFGAATLLWLAYISIGNSEFISPWNAGWSAVIVTGHPAGYNGGHPGHFDDSNDSSSDMLDPENFPSIDDESATYATQYIAQDELGQTSFGYAHPGQAATNYRDAWGNQVGNWAFISPEGQKIIVAYIADDQGFRAFSDHLPVAPSFINVAPTETLEVAAARAQHLAAYQIVKDRVLLIPPSAPSVDYTQSVTDTPEVKMARAEFMKLFNEVKTARAV</sequence>
<dbReference type="KEGG" id="dpx:DAPPUDRAFT_306964"/>
<proteinExistence type="predicted"/>
<evidence type="ECO:0000256" key="3">
    <source>
        <dbReference type="SAM" id="SignalP"/>
    </source>
</evidence>
<keyword evidence="5" id="KW-1185">Reference proteome</keyword>
<evidence type="ECO:0000313" key="5">
    <source>
        <dbReference type="Proteomes" id="UP000000305"/>
    </source>
</evidence>
<dbReference type="Pfam" id="PF00379">
    <property type="entry name" value="Chitin_bind_4"/>
    <property type="match status" value="1"/>
</dbReference>
<evidence type="ECO:0008006" key="6">
    <source>
        <dbReference type="Google" id="ProtNLM"/>
    </source>
</evidence>
<organism evidence="4 5">
    <name type="scientific">Daphnia pulex</name>
    <name type="common">Water flea</name>
    <dbReference type="NCBI Taxonomy" id="6669"/>
    <lineage>
        <taxon>Eukaryota</taxon>
        <taxon>Metazoa</taxon>
        <taxon>Ecdysozoa</taxon>
        <taxon>Arthropoda</taxon>
        <taxon>Crustacea</taxon>
        <taxon>Branchiopoda</taxon>
        <taxon>Diplostraca</taxon>
        <taxon>Cladocera</taxon>
        <taxon>Anomopoda</taxon>
        <taxon>Daphniidae</taxon>
        <taxon>Daphnia</taxon>
    </lineage>
</organism>
<feature type="chain" id="PRO_5003241579" description="Cuticle protein" evidence="3">
    <location>
        <begin position="20"/>
        <end position="218"/>
    </location>
</feature>
<evidence type="ECO:0000256" key="2">
    <source>
        <dbReference type="PROSITE-ProRule" id="PRU00497"/>
    </source>
</evidence>
<dbReference type="InParanoid" id="E9H0G6"/>
<keyword evidence="1 2" id="KW-0193">Cuticle</keyword>
<dbReference type="GO" id="GO:0062129">
    <property type="term" value="C:chitin-based extracellular matrix"/>
    <property type="evidence" value="ECO:0000318"/>
    <property type="project" value="GO_Central"/>
</dbReference>
<keyword evidence="3" id="KW-0732">Signal</keyword>
<dbReference type="InterPro" id="IPR000618">
    <property type="entry name" value="Insect_cuticle"/>
</dbReference>
<dbReference type="PANTHER" id="PTHR10380">
    <property type="entry name" value="CUTICLE PROTEIN"/>
    <property type="match status" value="1"/>
</dbReference>
<dbReference type="Proteomes" id="UP000000305">
    <property type="component" value="Unassembled WGS sequence"/>
</dbReference>
<feature type="signal peptide" evidence="3">
    <location>
        <begin position="1"/>
        <end position="19"/>
    </location>
</feature>
<dbReference type="OrthoDB" id="6348215at2759"/>
<dbReference type="AlphaFoldDB" id="E9H0G6"/>
<protein>
    <recommendedName>
        <fullName evidence="6">Cuticle protein</fullName>
    </recommendedName>
</protein>
<dbReference type="HOGENOM" id="CLU_1268045_0_0_1"/>
<dbReference type="PROSITE" id="PS00233">
    <property type="entry name" value="CHIT_BIND_RR_1"/>
    <property type="match status" value="1"/>
</dbReference>